<protein>
    <submittedName>
        <fullName evidence="1">Uncharacterized protein</fullName>
    </submittedName>
</protein>
<organism evidence="1">
    <name type="scientific">Siphoviridae sp. ct4Z13</name>
    <dbReference type="NCBI Taxonomy" id="2827778"/>
    <lineage>
        <taxon>Viruses</taxon>
        <taxon>Duplodnaviria</taxon>
        <taxon>Heunggongvirae</taxon>
        <taxon>Uroviricota</taxon>
        <taxon>Caudoviricetes</taxon>
    </lineage>
</organism>
<reference evidence="1" key="1">
    <citation type="journal article" date="2021" name="Proc. Natl. Acad. Sci. U.S.A.">
        <title>A Catalog of Tens of Thousands of Viruses from Human Metagenomes Reveals Hidden Associations with Chronic Diseases.</title>
        <authorList>
            <person name="Tisza M.J."/>
            <person name="Buck C.B."/>
        </authorList>
    </citation>
    <scope>NUCLEOTIDE SEQUENCE</scope>
    <source>
        <strain evidence="1">Ct4Z13</strain>
    </source>
</reference>
<accession>A0A8S5SB28</accession>
<name>A0A8S5SB28_9CAUD</name>
<sequence>MPKEARLLYYILPWKTIKERGKKYVRRIR</sequence>
<proteinExistence type="predicted"/>
<dbReference type="EMBL" id="BK032566">
    <property type="protein sequence ID" value="DAF48276.1"/>
    <property type="molecule type" value="Genomic_DNA"/>
</dbReference>
<evidence type="ECO:0000313" key="1">
    <source>
        <dbReference type="EMBL" id="DAF48276.1"/>
    </source>
</evidence>